<keyword evidence="1 3" id="KW-0560">Oxidoreductase</keyword>
<dbReference type="SUPFAM" id="SSF50129">
    <property type="entry name" value="GroES-like"/>
    <property type="match status" value="1"/>
</dbReference>
<dbReference type="GO" id="GO:0016491">
    <property type="term" value="F:oxidoreductase activity"/>
    <property type="evidence" value="ECO:0007669"/>
    <property type="project" value="UniProtKB-KW"/>
</dbReference>
<accession>A0ABV7KY15</accession>
<reference evidence="4" key="1">
    <citation type="journal article" date="2019" name="Int. J. Syst. Evol. Microbiol.">
        <title>The Global Catalogue of Microorganisms (GCM) 10K type strain sequencing project: providing services to taxonomists for standard genome sequencing and annotation.</title>
        <authorList>
            <consortium name="The Broad Institute Genomics Platform"/>
            <consortium name="The Broad Institute Genome Sequencing Center for Infectious Disease"/>
            <person name="Wu L."/>
            <person name="Ma J."/>
        </authorList>
    </citation>
    <scope>NUCLEOTIDE SEQUENCE [LARGE SCALE GENOMIC DNA]</scope>
    <source>
        <strain evidence="4">KCTC 42964</strain>
    </source>
</reference>
<protein>
    <submittedName>
        <fullName evidence="3">NADP-dependent oxidoreductase</fullName>
        <ecNumber evidence="3">1.-.-.-</ecNumber>
    </submittedName>
</protein>
<dbReference type="InterPro" id="IPR036291">
    <property type="entry name" value="NAD(P)-bd_dom_sf"/>
</dbReference>
<dbReference type="InterPro" id="IPR050700">
    <property type="entry name" value="YIM1/Zinc_Alcohol_DH_Fams"/>
</dbReference>
<dbReference type="Proteomes" id="UP001595528">
    <property type="component" value="Unassembled WGS sequence"/>
</dbReference>
<name>A0ABV7KY15_9PROT</name>
<organism evidence="3 4">
    <name type="scientific">Marinibaculum pumilum</name>
    <dbReference type="NCBI Taxonomy" id="1766165"/>
    <lineage>
        <taxon>Bacteria</taxon>
        <taxon>Pseudomonadati</taxon>
        <taxon>Pseudomonadota</taxon>
        <taxon>Alphaproteobacteria</taxon>
        <taxon>Rhodospirillales</taxon>
        <taxon>Rhodospirillaceae</taxon>
        <taxon>Marinibaculum</taxon>
    </lineage>
</organism>
<dbReference type="PROSITE" id="PS01162">
    <property type="entry name" value="QOR_ZETA_CRYSTAL"/>
    <property type="match status" value="1"/>
</dbReference>
<evidence type="ECO:0000313" key="3">
    <source>
        <dbReference type="EMBL" id="MFC3227305.1"/>
    </source>
</evidence>
<evidence type="ECO:0000259" key="2">
    <source>
        <dbReference type="SMART" id="SM00829"/>
    </source>
</evidence>
<dbReference type="InterPro" id="IPR011032">
    <property type="entry name" value="GroES-like_sf"/>
</dbReference>
<dbReference type="Pfam" id="PF13602">
    <property type="entry name" value="ADH_zinc_N_2"/>
    <property type="match status" value="1"/>
</dbReference>
<dbReference type="PANTHER" id="PTHR11695:SF294">
    <property type="entry name" value="RETICULON-4-INTERACTING PROTEIN 1, MITOCHONDRIAL"/>
    <property type="match status" value="1"/>
</dbReference>
<dbReference type="EC" id="1.-.-.-" evidence="3"/>
<dbReference type="SUPFAM" id="SSF51735">
    <property type="entry name" value="NAD(P)-binding Rossmann-fold domains"/>
    <property type="match status" value="1"/>
</dbReference>
<gene>
    <name evidence="3" type="ORF">ACFOGJ_08700</name>
</gene>
<dbReference type="RefSeq" id="WP_379899471.1">
    <property type="nucleotide sequence ID" value="NZ_JBHRTR010000021.1"/>
</dbReference>
<dbReference type="SMART" id="SM00829">
    <property type="entry name" value="PKS_ER"/>
    <property type="match status" value="1"/>
</dbReference>
<keyword evidence="4" id="KW-1185">Reference proteome</keyword>
<dbReference type="InterPro" id="IPR002364">
    <property type="entry name" value="Quin_OxRdtase/zeta-crystal_CS"/>
</dbReference>
<dbReference type="CDD" id="cd05289">
    <property type="entry name" value="MDR_like_2"/>
    <property type="match status" value="1"/>
</dbReference>
<sequence length="309" mass="33089">MKALRIHRFGGPEVAALEDLPVPEPGPGQLLVRMRAASVNPVDYKTRAGRFPVIGAADLPLTLGRDLSGTVMSVGAQVDGFREGQEVYAMVGTDRGALAEYVLVAAEEAAPKPVSLNHAQAAAVPLAALTAWQGLFDLGGLRQGQQVLIHGGAGGVGHFAVQFARDAGARVLATVSAADMDFVRKIGADIAIDYRKERFEDVAHDMDLVFDLVAGEVQDRSWHVLRRGGRLVSTLGLPPEEKADFHGVRAIGFLATPSGRQLAEIGRLIDEGRVQPEVVARFPLDDAPEAERRHEQDHVRGKLVVEQAA</sequence>
<evidence type="ECO:0000256" key="1">
    <source>
        <dbReference type="ARBA" id="ARBA00023002"/>
    </source>
</evidence>
<dbReference type="PANTHER" id="PTHR11695">
    <property type="entry name" value="ALCOHOL DEHYDROGENASE RELATED"/>
    <property type="match status" value="1"/>
</dbReference>
<dbReference type="EMBL" id="JBHRTR010000021">
    <property type="protein sequence ID" value="MFC3227305.1"/>
    <property type="molecule type" value="Genomic_DNA"/>
</dbReference>
<proteinExistence type="predicted"/>
<comment type="caution">
    <text evidence="3">The sequence shown here is derived from an EMBL/GenBank/DDBJ whole genome shotgun (WGS) entry which is preliminary data.</text>
</comment>
<dbReference type="InterPro" id="IPR020843">
    <property type="entry name" value="ER"/>
</dbReference>
<evidence type="ECO:0000313" key="4">
    <source>
        <dbReference type="Proteomes" id="UP001595528"/>
    </source>
</evidence>
<dbReference type="Pfam" id="PF08240">
    <property type="entry name" value="ADH_N"/>
    <property type="match status" value="1"/>
</dbReference>
<dbReference type="Gene3D" id="3.90.180.10">
    <property type="entry name" value="Medium-chain alcohol dehydrogenases, catalytic domain"/>
    <property type="match status" value="1"/>
</dbReference>
<dbReference type="Gene3D" id="3.40.50.720">
    <property type="entry name" value="NAD(P)-binding Rossmann-like Domain"/>
    <property type="match status" value="1"/>
</dbReference>
<feature type="domain" description="Enoyl reductase (ER)" evidence="2">
    <location>
        <begin position="10"/>
        <end position="305"/>
    </location>
</feature>
<dbReference type="InterPro" id="IPR013154">
    <property type="entry name" value="ADH-like_N"/>
</dbReference>